<evidence type="ECO:0000313" key="2">
    <source>
        <dbReference type="EMBL" id="HCT15178.1"/>
    </source>
</evidence>
<gene>
    <name evidence="2" type="ORF">DIW82_10460</name>
</gene>
<keyword evidence="1" id="KW-1133">Transmembrane helix</keyword>
<dbReference type="Proteomes" id="UP000261739">
    <property type="component" value="Unassembled WGS sequence"/>
</dbReference>
<name>A0A3D4T0X8_9CORY</name>
<accession>A0A3D4T0X8</accession>
<reference evidence="2 3" key="1">
    <citation type="journal article" date="2018" name="Nat. Biotechnol.">
        <title>A standardized bacterial taxonomy based on genome phylogeny substantially revises the tree of life.</title>
        <authorList>
            <person name="Parks D.H."/>
            <person name="Chuvochina M."/>
            <person name="Waite D.W."/>
            <person name="Rinke C."/>
            <person name="Skarshewski A."/>
            <person name="Chaumeil P.A."/>
            <person name="Hugenholtz P."/>
        </authorList>
    </citation>
    <scope>NUCLEOTIDE SEQUENCE [LARGE SCALE GENOMIC DNA]</scope>
    <source>
        <strain evidence="2">UBA11247</strain>
    </source>
</reference>
<organism evidence="2 3">
    <name type="scientific">Corynebacterium nuruki</name>
    <dbReference type="NCBI Taxonomy" id="1032851"/>
    <lineage>
        <taxon>Bacteria</taxon>
        <taxon>Bacillati</taxon>
        <taxon>Actinomycetota</taxon>
        <taxon>Actinomycetes</taxon>
        <taxon>Mycobacteriales</taxon>
        <taxon>Corynebacteriaceae</taxon>
        <taxon>Corynebacterium</taxon>
    </lineage>
</organism>
<feature type="transmembrane region" description="Helical" evidence="1">
    <location>
        <begin position="20"/>
        <end position="41"/>
    </location>
</feature>
<sequence>MTDGVEQWVINLPVWFQTPLVLVVLLPVSYVVTRVILWLVTKVIAPDDEERRFFGRADSGTGAADTADVTSVADVTDVTDVADVTGVAGGTGSTGSKGDR</sequence>
<keyword evidence="1" id="KW-0812">Transmembrane</keyword>
<protein>
    <submittedName>
        <fullName evidence="2">Uncharacterized protein</fullName>
    </submittedName>
</protein>
<keyword evidence="1" id="KW-0472">Membrane</keyword>
<comment type="caution">
    <text evidence="2">The sequence shown here is derived from an EMBL/GenBank/DDBJ whole genome shotgun (WGS) entry which is preliminary data.</text>
</comment>
<dbReference type="EMBL" id="DQID01000268">
    <property type="protein sequence ID" value="HCT15178.1"/>
    <property type="molecule type" value="Genomic_DNA"/>
</dbReference>
<evidence type="ECO:0000256" key="1">
    <source>
        <dbReference type="SAM" id="Phobius"/>
    </source>
</evidence>
<dbReference type="AlphaFoldDB" id="A0A3D4T0X8"/>
<evidence type="ECO:0000313" key="3">
    <source>
        <dbReference type="Proteomes" id="UP000261739"/>
    </source>
</evidence>
<proteinExistence type="predicted"/>